<evidence type="ECO:0000313" key="4">
    <source>
        <dbReference type="EMBL" id="KAJ5179743.1"/>
    </source>
</evidence>
<feature type="chain" id="PRO_5040997275" description="LysM domain-containing protein" evidence="2">
    <location>
        <begin position="19"/>
        <end position="435"/>
    </location>
</feature>
<dbReference type="Proteomes" id="UP001146351">
    <property type="component" value="Unassembled WGS sequence"/>
</dbReference>
<dbReference type="AlphaFoldDB" id="A0A9W9IIH6"/>
<accession>A0A9W9IIH6</accession>
<gene>
    <name evidence="4" type="ORF">N7492_002953</name>
</gene>
<feature type="region of interest" description="Disordered" evidence="1">
    <location>
        <begin position="248"/>
        <end position="301"/>
    </location>
</feature>
<reference evidence="4" key="2">
    <citation type="journal article" date="2023" name="IMA Fungus">
        <title>Comparative genomic study of the Penicillium genus elucidates a diverse pangenome and 15 lateral gene transfer events.</title>
        <authorList>
            <person name="Petersen C."/>
            <person name="Sorensen T."/>
            <person name="Nielsen M.R."/>
            <person name="Sondergaard T.E."/>
            <person name="Sorensen J.L."/>
            <person name="Fitzpatrick D.A."/>
            <person name="Frisvad J.C."/>
            <person name="Nielsen K.L."/>
        </authorList>
    </citation>
    <scope>NUCLEOTIDE SEQUENCE</scope>
    <source>
        <strain evidence="4">IBT 21917</strain>
    </source>
</reference>
<keyword evidence="5" id="KW-1185">Reference proteome</keyword>
<protein>
    <recommendedName>
        <fullName evidence="3">LysM domain-containing protein</fullName>
    </recommendedName>
</protein>
<dbReference type="EMBL" id="JAPQKO010000002">
    <property type="protein sequence ID" value="KAJ5179743.1"/>
    <property type="molecule type" value="Genomic_DNA"/>
</dbReference>
<sequence>MFSLPWILAAGSFPLVFGAPVTYNLAAPNDTASSPNLVSRKIQTYFKQFGGNGDTAKGWPPTNEWQSFDTLWNDNLPMITSESCTAEDGGKPTSKKEAEAIRKAILNTSKQHVQTKGFGNPEHVAAFLMALMMQESKGCVYVHTTANANPNPGLMQTFNGKHSCHGKNDCSDDEITGMITDSFQGTNGLKACMSKALPHAEGKEGMAFFLAARLYNSGINTPLENVGQSKGATNCYVSDLANRLKGWNSGPSQCDPDTVGFQSNDGGSSGDSASSTTGSSQSTAAPEPSNPVSSSVAPADPGVTASVDVNLKFPAQNSAPAVPTPSAAATPSAVPTPSSNQNWNNNKASQNWNIKANQNPATQSTGAAGASASGAPRYPKAIASCQKYLTIVDGDFCQNVQQRTGVTSAQLLAWNPGLDQKCSNLWKGYQYCIKA</sequence>
<evidence type="ECO:0000259" key="3">
    <source>
        <dbReference type="PROSITE" id="PS51782"/>
    </source>
</evidence>
<feature type="signal peptide" evidence="2">
    <location>
        <begin position="1"/>
        <end position="18"/>
    </location>
</feature>
<feature type="domain" description="LysM" evidence="3">
    <location>
        <begin position="387"/>
        <end position="433"/>
    </location>
</feature>
<reference evidence="4" key="1">
    <citation type="submission" date="2022-11" db="EMBL/GenBank/DDBJ databases">
        <authorList>
            <person name="Petersen C."/>
        </authorList>
    </citation>
    <scope>NUCLEOTIDE SEQUENCE</scope>
    <source>
        <strain evidence="4">IBT 21917</strain>
    </source>
</reference>
<evidence type="ECO:0000313" key="5">
    <source>
        <dbReference type="Proteomes" id="UP001146351"/>
    </source>
</evidence>
<comment type="caution">
    <text evidence="4">The sequence shown here is derived from an EMBL/GenBank/DDBJ whole genome shotgun (WGS) entry which is preliminary data.</text>
</comment>
<keyword evidence="2" id="KW-0732">Signal</keyword>
<dbReference type="InterPro" id="IPR018392">
    <property type="entry name" value="LysM"/>
</dbReference>
<name>A0A9W9IIH6_9EURO</name>
<evidence type="ECO:0000256" key="2">
    <source>
        <dbReference type="SAM" id="SignalP"/>
    </source>
</evidence>
<dbReference type="SUPFAM" id="SSF54106">
    <property type="entry name" value="LysM domain"/>
    <property type="match status" value="1"/>
</dbReference>
<feature type="region of interest" description="Disordered" evidence="1">
    <location>
        <begin position="318"/>
        <end position="347"/>
    </location>
</feature>
<proteinExistence type="predicted"/>
<organism evidence="4 5">
    <name type="scientific">Penicillium capsulatum</name>
    <dbReference type="NCBI Taxonomy" id="69766"/>
    <lineage>
        <taxon>Eukaryota</taxon>
        <taxon>Fungi</taxon>
        <taxon>Dikarya</taxon>
        <taxon>Ascomycota</taxon>
        <taxon>Pezizomycotina</taxon>
        <taxon>Eurotiomycetes</taxon>
        <taxon>Eurotiomycetidae</taxon>
        <taxon>Eurotiales</taxon>
        <taxon>Aspergillaceae</taxon>
        <taxon>Penicillium</taxon>
    </lineage>
</organism>
<evidence type="ECO:0000256" key="1">
    <source>
        <dbReference type="SAM" id="MobiDB-lite"/>
    </source>
</evidence>
<dbReference type="Gene3D" id="3.10.350.10">
    <property type="entry name" value="LysM domain"/>
    <property type="match status" value="1"/>
</dbReference>
<dbReference type="PROSITE" id="PS51782">
    <property type="entry name" value="LYSM"/>
    <property type="match status" value="1"/>
</dbReference>
<dbReference type="InterPro" id="IPR036779">
    <property type="entry name" value="LysM_dom_sf"/>
</dbReference>
<dbReference type="OrthoDB" id="1193027at2759"/>
<feature type="compositionally biased region" description="Low complexity" evidence="1">
    <location>
        <begin position="262"/>
        <end position="299"/>
    </location>
</feature>